<dbReference type="EMBL" id="JAGQLL010000041">
    <property type="protein sequence ID" value="MCA9380240.1"/>
    <property type="molecule type" value="Genomic_DNA"/>
</dbReference>
<dbReference type="Pfam" id="PF03575">
    <property type="entry name" value="Peptidase_S51"/>
    <property type="match status" value="1"/>
</dbReference>
<evidence type="ECO:0000256" key="1">
    <source>
        <dbReference type="ARBA" id="ARBA00006534"/>
    </source>
</evidence>
<name>A0A955L1B2_9BACT</name>
<dbReference type="AlphaFoldDB" id="A0A955L1B2"/>
<sequence length="215" mass="24638">MSKLILASNTNFLDILDLNDYLDIPIQKAKVLYIITGSNRVHDDSFVKRHLKRVAERNLNYTSYDIEGKSETEISKTMEDYDIIHMEGGNTFHILRTIYDTSFNKILKKRLDEGMNYIGTSAGSYVMTPSIITATWNDRDFDRSGLEDFSALNYVPFVLKAHYSEDRKQSILDNVSGLSWPLRILTDDQAIAVNNDDYNLIGNGPEITLERLQNQ</sequence>
<dbReference type="InterPro" id="IPR029062">
    <property type="entry name" value="Class_I_gatase-like"/>
</dbReference>
<evidence type="ECO:0000256" key="2">
    <source>
        <dbReference type="ARBA" id="ARBA00022670"/>
    </source>
</evidence>
<keyword evidence="3" id="KW-0378">Hydrolase</keyword>
<accession>A0A955L1B2</accession>
<keyword evidence="5" id="KW-0315">Glutamine amidotransferase</keyword>
<proteinExistence type="inferred from homology"/>
<reference evidence="5" key="1">
    <citation type="submission" date="2020-04" db="EMBL/GenBank/DDBJ databases">
        <authorList>
            <person name="Zhang T."/>
        </authorList>
    </citation>
    <scope>NUCLEOTIDE SEQUENCE</scope>
    <source>
        <strain evidence="5">HKST-UBA15</strain>
    </source>
</reference>
<organism evidence="5 6">
    <name type="scientific">Candidatus Dojkabacteria bacterium</name>
    <dbReference type="NCBI Taxonomy" id="2099670"/>
    <lineage>
        <taxon>Bacteria</taxon>
        <taxon>Candidatus Dojkabacteria</taxon>
    </lineage>
</organism>
<reference evidence="5" key="2">
    <citation type="journal article" date="2021" name="Microbiome">
        <title>Successional dynamics and alternative stable states in a saline activated sludge microbial community over 9 years.</title>
        <authorList>
            <person name="Wang Y."/>
            <person name="Ye J."/>
            <person name="Ju F."/>
            <person name="Liu L."/>
            <person name="Boyd J.A."/>
            <person name="Deng Y."/>
            <person name="Parks D.H."/>
            <person name="Jiang X."/>
            <person name="Yin X."/>
            <person name="Woodcroft B.J."/>
            <person name="Tyson G.W."/>
            <person name="Hugenholtz P."/>
            <person name="Polz M.F."/>
            <person name="Zhang T."/>
        </authorList>
    </citation>
    <scope>NUCLEOTIDE SEQUENCE</scope>
    <source>
        <strain evidence="5">HKST-UBA15</strain>
    </source>
</reference>
<evidence type="ECO:0000256" key="4">
    <source>
        <dbReference type="ARBA" id="ARBA00022825"/>
    </source>
</evidence>
<dbReference type="PANTHER" id="PTHR20842">
    <property type="entry name" value="PROTEASE S51 ALPHA-ASPARTYL DIPEPTIDASE"/>
    <property type="match status" value="1"/>
</dbReference>
<keyword evidence="2" id="KW-0645">Protease</keyword>
<comment type="caution">
    <text evidence="5">The sequence shown here is derived from an EMBL/GenBank/DDBJ whole genome shotgun (WGS) entry which is preliminary data.</text>
</comment>
<keyword evidence="4" id="KW-0720">Serine protease</keyword>
<dbReference type="Gene3D" id="3.40.50.880">
    <property type="match status" value="1"/>
</dbReference>
<dbReference type="InterPro" id="IPR005320">
    <property type="entry name" value="Peptidase_S51"/>
</dbReference>
<evidence type="ECO:0000313" key="6">
    <source>
        <dbReference type="Proteomes" id="UP000745577"/>
    </source>
</evidence>
<protein>
    <submittedName>
        <fullName evidence="5">Type 1 glutamine amidotransferase-like domain-containing protein</fullName>
    </submittedName>
</protein>
<evidence type="ECO:0000256" key="3">
    <source>
        <dbReference type="ARBA" id="ARBA00022801"/>
    </source>
</evidence>
<gene>
    <name evidence="5" type="ORF">KC675_03615</name>
</gene>
<dbReference type="SUPFAM" id="SSF52317">
    <property type="entry name" value="Class I glutamine amidotransferase-like"/>
    <property type="match status" value="1"/>
</dbReference>
<dbReference type="GO" id="GO:0008236">
    <property type="term" value="F:serine-type peptidase activity"/>
    <property type="evidence" value="ECO:0007669"/>
    <property type="project" value="UniProtKB-KW"/>
</dbReference>
<dbReference type="Proteomes" id="UP000745577">
    <property type="component" value="Unassembled WGS sequence"/>
</dbReference>
<dbReference type="PANTHER" id="PTHR20842:SF0">
    <property type="entry name" value="ALPHA-ASPARTYL DIPEPTIDASE"/>
    <property type="match status" value="1"/>
</dbReference>
<comment type="similarity">
    <text evidence="1">Belongs to the peptidase S51 family.</text>
</comment>
<dbReference type="GO" id="GO:0006508">
    <property type="term" value="P:proteolysis"/>
    <property type="evidence" value="ECO:0007669"/>
    <property type="project" value="UniProtKB-KW"/>
</dbReference>
<evidence type="ECO:0000313" key="5">
    <source>
        <dbReference type="EMBL" id="MCA9380240.1"/>
    </source>
</evidence>